<dbReference type="SMART" id="SM00800">
    <property type="entry name" value="uDENN"/>
    <property type="match status" value="1"/>
</dbReference>
<dbReference type="SMART" id="SM00799">
    <property type="entry name" value="DENN"/>
    <property type="match status" value="1"/>
</dbReference>
<evidence type="ECO:0008006" key="8">
    <source>
        <dbReference type="Google" id="ProtNLM"/>
    </source>
</evidence>
<keyword evidence="7" id="KW-1185">Reference proteome</keyword>
<reference evidence="6 7" key="1">
    <citation type="submission" date="2020-04" db="EMBL/GenBank/DDBJ databases">
        <authorList>
            <person name="Wallbank WR R."/>
            <person name="Pardo Diaz C."/>
            <person name="Kozak K."/>
            <person name="Martin S."/>
            <person name="Jiggins C."/>
            <person name="Moest M."/>
            <person name="Warren A I."/>
            <person name="Byers J.R.P. K."/>
            <person name="Montejo-Kovacevich G."/>
            <person name="Yen C E."/>
        </authorList>
    </citation>
    <scope>NUCLEOTIDE SEQUENCE [LARGE SCALE GENOMIC DNA]</scope>
</reference>
<dbReference type="GO" id="GO:0031410">
    <property type="term" value="C:cytoplasmic vesicle"/>
    <property type="evidence" value="ECO:0007669"/>
    <property type="project" value="TreeGrafter"/>
</dbReference>
<dbReference type="EMBL" id="CADEBC010000522">
    <property type="protein sequence ID" value="CAB3244658.1"/>
    <property type="molecule type" value="Genomic_DNA"/>
</dbReference>
<accession>A0A8S1AHH6</accession>
<feature type="region of interest" description="Disordered" evidence="3">
    <location>
        <begin position="1061"/>
        <end position="1182"/>
    </location>
</feature>
<dbReference type="Pfam" id="PF03456">
    <property type="entry name" value="uDENN"/>
    <property type="match status" value="1"/>
</dbReference>
<dbReference type="SMART" id="SM00801">
    <property type="entry name" value="dDENN"/>
    <property type="match status" value="1"/>
</dbReference>
<protein>
    <recommendedName>
        <fullName evidence="8">DENN domain-containing protein Crag</fullName>
    </recommendedName>
</protein>
<dbReference type="Gene3D" id="2.100.10.50">
    <property type="match status" value="1"/>
</dbReference>
<comment type="caution">
    <text evidence="6">The sequence shown here is derived from an EMBL/GenBank/DDBJ whole genome shotgun (WGS) entry which is preliminary data.</text>
</comment>
<dbReference type="InterPro" id="IPR051696">
    <property type="entry name" value="DENN_Domain_GEFs"/>
</dbReference>
<dbReference type="InterPro" id="IPR037516">
    <property type="entry name" value="Tripartite_DENN"/>
</dbReference>
<evidence type="ECO:0000313" key="6">
    <source>
        <dbReference type="EMBL" id="CAB3244658.1"/>
    </source>
</evidence>
<dbReference type="PROSITE" id="PS50211">
    <property type="entry name" value="DENN"/>
    <property type="match status" value="1"/>
</dbReference>
<organism evidence="6 7">
    <name type="scientific">Arctia plantaginis</name>
    <name type="common">Wood tiger moth</name>
    <name type="synonym">Phalaena plantaginis</name>
    <dbReference type="NCBI Taxonomy" id="874455"/>
    <lineage>
        <taxon>Eukaryota</taxon>
        <taxon>Metazoa</taxon>
        <taxon>Ecdysozoa</taxon>
        <taxon>Arthropoda</taxon>
        <taxon>Hexapoda</taxon>
        <taxon>Insecta</taxon>
        <taxon>Pterygota</taxon>
        <taxon>Neoptera</taxon>
        <taxon>Endopterygota</taxon>
        <taxon>Lepidoptera</taxon>
        <taxon>Glossata</taxon>
        <taxon>Ditrysia</taxon>
        <taxon>Noctuoidea</taxon>
        <taxon>Erebidae</taxon>
        <taxon>Arctiinae</taxon>
        <taxon>Arctia</taxon>
    </lineage>
</organism>
<dbReference type="InterPro" id="IPR005112">
    <property type="entry name" value="dDENN_dom"/>
</dbReference>
<dbReference type="Pfam" id="PF03455">
    <property type="entry name" value="dDENN"/>
    <property type="match status" value="1"/>
</dbReference>
<evidence type="ECO:0000256" key="1">
    <source>
        <dbReference type="ARBA" id="ARBA00022658"/>
    </source>
</evidence>
<dbReference type="PANTHER" id="PTHR12296">
    <property type="entry name" value="DENN DOMAIN-CONTAINING PROTEIN 4"/>
    <property type="match status" value="1"/>
</dbReference>
<sequence length="1644" mass="181820">MDERKVADYFVIAGLPEKPELLDDSDSGHLKGYSTKAPITDIGVIFPGLGETVPNGYELLELTPSGLPADVNHGSVRSPECYLCIRRGRDRAPLVDIGVMYDGKERLMADAEMVLVSVGGRLANVNNSTAKTFITYRRAHSGAPCNALVVVDVCVIITNKGECPPHAFCMIPKNLNKGLVGSSVFLCYKKSMNRPPLIAYKPEVLFRYPTTERRNLLFPTSVPLFCLPMGATLELWPNNAATPKPVFSTFVLTVADATYKVYGSAVTFYENYPHSRLTEYQMEHLGWREGVSQATHSVHAIKCICLLSRWPFSDTFEKWLLYILEMSWSQEPLNIPVERYITHLIEEVPFPEPRILLQLSPTNQHDRVILTRRDDQPLVRSGASFRQLLLNLGQDNCLLVLALAITEQKILIHSLRPDTLTAVSEAVSTLLFPFKWQCPYIPLCPLGLAEVLHAPLPYLIGVDSRFFDLYEPPPDVTCVDLDTNNITICESQQHISLKLLPKRQARILRHTLEVLYASIRPASPVHQSSESKYNGEPTTSLDRDFQKRKNEQALELKIQEAFLKFMAVTLQGYRDHLIPITRAPTVGTTDPHALFQMDAFLKSRDKTQQRFFSLMMRTQMFTRFIEERSFVYEPDQGLTFFDECIERVAAGDDKLLSMDTSNASERTAFVLPPDPPDPEATYSYDVFELDEKLMSCCGGRARAAALHALPPAALHSAESLNDAEPMARRTKNEIAAAMRVARKASLSAEAWAKCLLGACYSLYFLSLPCRMILNRGREHATLRAAFELLERATKLKVPCDEVCYRVMMQLCGNHSLPVLAVQLLFLMKRAGLLPNALTYGYYNRCVLEATWPKDMPSGAQLLWNKLRIAVVGAALFRKAGAQRASRAAGATLNSVSAGSSSTLPRVRSAAAVGEGGEGGELANLAGLATCEPAHSRTSLDSGSCRSAEARRGAFEALVRRGHIVRATPHSHAHTHAHALCATAGILISGVPSNPDLSQSSRPRSNSLCNDDSSAPITIPEKIQPIHVSPDSPSDLRILTRSESFAGDAQIVQNIQRLTFSNAGTPTSKSRCSRALSFPEESEIETTSAEKPDANKASPLKVSARTPVLSDDPLGALSQPEPSEAPSPRPQPADDEPPLPKHELSVSPKLFHRRSNSFQDEPPEYTGKLHRSETAPAGTVSSSLVSLGNTLKISFGRYSPARLSLRKENMKLGKAMIENYFSPTSIAGKRSNELLQSGLSSLKSAATSMAKKFDEMKEVISANSTPVKGAFGNATSAFNSFIGEEDSTDGSSEMNPEEWVAGVGFRRASSDADLACAMERGSLATLVSHLPDNLYPVQNDNASTENYSVTVRMSSCSQCHQCLALLYDEDIMAGWAADDSNLNTRCIACGRHTVPLLSVQVLRPEKPAETLSVPYLNPLVLRKEFESILGREGDACLADSGFVESHPIVYWNLVWFLERANIENHLPDLLCPDFQAKYLSTDMLQDTERTGGCRVICAWEWSSSEPGEAGVTLQQAWRQRRRQQRSRALQALLLTEDDAYTARTIALAVLNGLLSNDLTDPLRKLATWRENTSNNKRYHSFYRDILFLAMAALGEHNIDLTALQREYSRALEQLGGEARPQDLPPSNTAVCCRHYFKRLRLLVDE</sequence>
<name>A0A8S1AHH6_ARCPL</name>
<evidence type="ECO:0000259" key="4">
    <source>
        <dbReference type="PROSITE" id="PS50211"/>
    </source>
</evidence>
<feature type="domain" description="MABP" evidence="5">
    <location>
        <begin position="36"/>
        <end position="192"/>
    </location>
</feature>
<dbReference type="InterPro" id="IPR001194">
    <property type="entry name" value="cDENN_dom"/>
</dbReference>
<dbReference type="GO" id="GO:0005085">
    <property type="term" value="F:guanyl-nucleotide exchange factor activity"/>
    <property type="evidence" value="ECO:0007669"/>
    <property type="project" value="UniProtKB-KW"/>
</dbReference>
<dbReference type="GO" id="GO:0032483">
    <property type="term" value="P:regulation of Rab protein signal transduction"/>
    <property type="evidence" value="ECO:0007669"/>
    <property type="project" value="TreeGrafter"/>
</dbReference>
<dbReference type="InterPro" id="IPR005113">
    <property type="entry name" value="uDENN_dom"/>
</dbReference>
<dbReference type="InterPro" id="IPR043153">
    <property type="entry name" value="DENN_C"/>
</dbReference>
<dbReference type="Pfam" id="PF02141">
    <property type="entry name" value="DENN"/>
    <property type="match status" value="1"/>
</dbReference>
<keyword evidence="1" id="KW-0344">Guanine-nucleotide releasing factor</keyword>
<evidence type="ECO:0000313" key="7">
    <source>
        <dbReference type="Proteomes" id="UP000494106"/>
    </source>
</evidence>
<evidence type="ECO:0000256" key="3">
    <source>
        <dbReference type="SAM" id="MobiDB-lite"/>
    </source>
</evidence>
<dbReference type="PROSITE" id="PS51375">
    <property type="entry name" value="PPR"/>
    <property type="match status" value="1"/>
</dbReference>
<dbReference type="InterPro" id="IPR011990">
    <property type="entry name" value="TPR-like_helical_dom_sf"/>
</dbReference>
<dbReference type="Gene3D" id="3.40.50.11500">
    <property type="match status" value="1"/>
</dbReference>
<dbReference type="OrthoDB" id="75250at2759"/>
<proteinExistence type="predicted"/>
<feature type="repeat" description="PPR" evidence="2">
    <location>
        <begin position="800"/>
        <end position="834"/>
    </location>
</feature>
<evidence type="ECO:0000256" key="2">
    <source>
        <dbReference type="PROSITE-ProRule" id="PRU00708"/>
    </source>
</evidence>
<dbReference type="PROSITE" id="PS51498">
    <property type="entry name" value="MABP"/>
    <property type="match status" value="1"/>
</dbReference>
<dbReference type="InterPro" id="IPR002885">
    <property type="entry name" value="PPR_rpt"/>
</dbReference>
<dbReference type="InterPro" id="IPR023341">
    <property type="entry name" value="MABP"/>
</dbReference>
<dbReference type="Proteomes" id="UP000494106">
    <property type="component" value="Unassembled WGS sequence"/>
</dbReference>
<evidence type="ECO:0000259" key="5">
    <source>
        <dbReference type="PROSITE" id="PS51498"/>
    </source>
</evidence>
<feature type="region of interest" description="Disordered" evidence="3">
    <location>
        <begin position="992"/>
        <end position="1015"/>
    </location>
</feature>
<dbReference type="Gene3D" id="1.25.40.10">
    <property type="entry name" value="Tetratricopeptide repeat domain"/>
    <property type="match status" value="1"/>
</dbReference>
<feature type="domain" description="UDENN" evidence="4">
    <location>
        <begin position="184"/>
        <end position="637"/>
    </location>
</feature>
<dbReference type="PANTHER" id="PTHR12296:SF30">
    <property type="entry name" value="DENN DOMAIN-CONTAINING PROTEIN CRAG"/>
    <property type="match status" value="1"/>
</dbReference>
<gene>
    <name evidence="6" type="ORF">APLA_LOCUS10061</name>
</gene>